<dbReference type="OrthoDB" id="9807486at2"/>
<evidence type="ECO:0000313" key="4">
    <source>
        <dbReference type="Proteomes" id="UP000436522"/>
    </source>
</evidence>
<evidence type="ECO:0000256" key="2">
    <source>
        <dbReference type="HAMAP-Rule" id="MF_00758"/>
    </source>
</evidence>
<proteinExistence type="inferred from homology"/>
<name>A0A640VZ27_9RHOB</name>
<keyword evidence="4" id="KW-1185">Reference proteome</keyword>
<dbReference type="SUPFAM" id="SSF143456">
    <property type="entry name" value="VC0467-like"/>
    <property type="match status" value="1"/>
</dbReference>
<dbReference type="Pfam" id="PF02622">
    <property type="entry name" value="DUF179"/>
    <property type="match status" value="1"/>
</dbReference>
<organism evidence="3 4">
    <name type="scientific">Roseobacter cerasinus</name>
    <dbReference type="NCBI Taxonomy" id="2602289"/>
    <lineage>
        <taxon>Bacteria</taxon>
        <taxon>Pseudomonadati</taxon>
        <taxon>Pseudomonadota</taxon>
        <taxon>Alphaproteobacteria</taxon>
        <taxon>Rhodobacterales</taxon>
        <taxon>Roseobacteraceae</taxon>
        <taxon>Roseobacter</taxon>
    </lineage>
</organism>
<comment type="caution">
    <text evidence="3">The sequence shown here is derived from an EMBL/GenBank/DDBJ whole genome shotgun (WGS) entry which is preliminary data.</text>
</comment>
<dbReference type="Gene3D" id="3.40.1740.10">
    <property type="entry name" value="VC0467-like"/>
    <property type="match status" value="1"/>
</dbReference>
<comment type="similarity">
    <text evidence="1 2">Belongs to the UPF0301 (AlgH) family.</text>
</comment>
<reference evidence="3 4" key="1">
    <citation type="submission" date="2019-12" db="EMBL/GenBank/DDBJ databases">
        <title>Roseobacter cerasinus sp. nov., isolated from seawater around aquaculture.</title>
        <authorList>
            <person name="Muramatsu S."/>
            <person name="Takabe Y."/>
            <person name="Mori K."/>
            <person name="Takaichi S."/>
            <person name="Hanada S."/>
        </authorList>
    </citation>
    <scope>NUCLEOTIDE SEQUENCE [LARGE SCALE GENOMIC DNA]</scope>
    <source>
        <strain evidence="3 4">AI77</strain>
    </source>
</reference>
<sequence length="194" mass="20498">MNDDVRNTDTLDLTGMLLVAMPSMGDPRFERAVILLCAYSEKGAMGLIINKPSGDVGMNDVLDQLEIAPSETAAKMPVHFGGPVETGRGFVLHSDDYQSSLQTLAVPGGFGMTATLDILEEIARDQGPAQALMMLGYAGWGPGQLEGEIARNGWLTADASLDLVFGVDADSKWSETLLRQGIDPLGLSSAAGRA</sequence>
<gene>
    <name evidence="3" type="ORF">So717_39780</name>
</gene>
<dbReference type="InterPro" id="IPR003774">
    <property type="entry name" value="AlgH-like"/>
</dbReference>
<dbReference type="AlphaFoldDB" id="A0A640VZ27"/>
<evidence type="ECO:0000256" key="1">
    <source>
        <dbReference type="ARBA" id="ARBA00009600"/>
    </source>
</evidence>
<dbReference type="EMBL" id="BLIV01000010">
    <property type="protein sequence ID" value="GFE52225.1"/>
    <property type="molecule type" value="Genomic_DNA"/>
</dbReference>
<dbReference type="RefSeq" id="WP_159980655.1">
    <property type="nucleotide sequence ID" value="NZ_BLIV01000010.1"/>
</dbReference>
<accession>A0A640VZ27</accession>
<protein>
    <recommendedName>
        <fullName evidence="2">UPF0301 protein So717_39780</fullName>
    </recommendedName>
</protein>
<dbReference type="Proteomes" id="UP000436522">
    <property type="component" value="Unassembled WGS sequence"/>
</dbReference>
<dbReference type="PANTHER" id="PTHR30327">
    <property type="entry name" value="UNCHARACTERIZED PROTEIN YQGE"/>
    <property type="match status" value="1"/>
</dbReference>
<dbReference type="GO" id="GO:0005829">
    <property type="term" value="C:cytosol"/>
    <property type="evidence" value="ECO:0007669"/>
    <property type="project" value="TreeGrafter"/>
</dbReference>
<evidence type="ECO:0000313" key="3">
    <source>
        <dbReference type="EMBL" id="GFE52225.1"/>
    </source>
</evidence>
<dbReference type="HAMAP" id="MF_00758">
    <property type="entry name" value="UPF0301"/>
    <property type="match status" value="1"/>
</dbReference>
<dbReference type="NCBIfam" id="NF001268">
    <property type="entry name" value="PRK00228.1-4"/>
    <property type="match status" value="1"/>
</dbReference>
<dbReference type="PANTHER" id="PTHR30327:SF1">
    <property type="entry name" value="UPF0301 PROTEIN YQGE"/>
    <property type="match status" value="1"/>
</dbReference>